<dbReference type="GO" id="GO:0004523">
    <property type="term" value="F:RNA-DNA hybrid ribonuclease activity"/>
    <property type="evidence" value="ECO:0007669"/>
    <property type="project" value="InterPro"/>
</dbReference>
<dbReference type="InterPro" id="IPR002156">
    <property type="entry name" value="RNaseH_domain"/>
</dbReference>
<dbReference type="Pfam" id="PF00665">
    <property type="entry name" value="rve"/>
    <property type="match status" value="1"/>
</dbReference>
<dbReference type="PANTHER" id="PTHR48475">
    <property type="entry name" value="RIBONUCLEASE H"/>
    <property type="match status" value="1"/>
</dbReference>
<dbReference type="FunFam" id="3.30.70.270:FF:000020">
    <property type="entry name" value="Transposon Tf2-6 polyprotein-like Protein"/>
    <property type="match status" value="1"/>
</dbReference>
<dbReference type="Gene3D" id="3.30.420.10">
    <property type="entry name" value="Ribonuclease H-like superfamily/Ribonuclease H"/>
    <property type="match status" value="2"/>
</dbReference>
<dbReference type="RefSeq" id="XP_020081213.1">
    <property type="nucleotide sequence ID" value="XM_020225624.1"/>
</dbReference>
<dbReference type="GO" id="GO:0003676">
    <property type="term" value="F:nucleic acid binding"/>
    <property type="evidence" value="ECO:0007669"/>
    <property type="project" value="InterPro"/>
</dbReference>
<dbReference type="InterPro" id="IPR041577">
    <property type="entry name" value="RT_RNaseH_2"/>
</dbReference>
<accession>A0A6P5EI41</accession>
<dbReference type="Gene3D" id="1.10.340.70">
    <property type="match status" value="1"/>
</dbReference>
<dbReference type="Pfam" id="PF00078">
    <property type="entry name" value="RVT_1"/>
    <property type="match status" value="1"/>
</dbReference>
<dbReference type="CDD" id="cd01647">
    <property type="entry name" value="RT_LTR"/>
    <property type="match status" value="1"/>
</dbReference>
<reference evidence="4" key="2">
    <citation type="submission" date="2025-08" db="UniProtKB">
        <authorList>
            <consortium name="RefSeq"/>
        </authorList>
    </citation>
    <scope>IDENTIFICATION</scope>
    <source>
        <tissue evidence="4">Leaf</tissue>
    </source>
</reference>
<dbReference type="Gene3D" id="3.10.20.370">
    <property type="match status" value="1"/>
</dbReference>
<evidence type="ECO:0000259" key="2">
    <source>
        <dbReference type="PROSITE" id="PS50994"/>
    </source>
</evidence>
<dbReference type="InterPro" id="IPR012337">
    <property type="entry name" value="RNaseH-like_sf"/>
</dbReference>
<feature type="domain" description="RNase H type-1" evidence="1">
    <location>
        <begin position="611"/>
        <end position="750"/>
    </location>
</feature>
<dbReference type="Pfam" id="PF17921">
    <property type="entry name" value="Integrase_H2C2"/>
    <property type="match status" value="1"/>
</dbReference>
<dbReference type="Gene3D" id="3.30.70.270">
    <property type="match status" value="2"/>
</dbReference>
<dbReference type="Gene3D" id="3.10.10.10">
    <property type="entry name" value="HIV Type 1 Reverse Transcriptase, subunit A, domain 1"/>
    <property type="match status" value="1"/>
</dbReference>
<dbReference type="Proteomes" id="UP000515123">
    <property type="component" value="Unplaced"/>
</dbReference>
<dbReference type="InterPro" id="IPR041588">
    <property type="entry name" value="Integrase_H2C2"/>
</dbReference>
<dbReference type="AlphaFoldDB" id="A0A6P5EI41"/>
<keyword evidence="3" id="KW-1185">Reference proteome</keyword>
<gene>
    <name evidence="4" type="primary">LOC109704838</name>
</gene>
<dbReference type="SUPFAM" id="SSF56672">
    <property type="entry name" value="DNA/RNA polymerases"/>
    <property type="match status" value="1"/>
</dbReference>
<sequence length="1185" mass="136604">MPWGEDSSEDEEIFLISESNMFVRTPKLIEDSLTITRVPYGHIKSLHINEPTKVNDLKTFFVPPQVEKVKGKERIKKGILFYKSDDYKPSDLIKLDNSDEEIYEDVNMPKYFPKNLKNMINRSGFPILHKSLKTGGQATVDELLEINLGNKEDRRPTYISALLPEKDQDMLKTLLLEYKDCFAWTYKEMPGLDPSVAVHKLAISPDVIPVKQAPRKTRVDLEEQIITETKKLIEAGFIREEKYADWIASIVPVKKKNGQIRVCVDFRDLNKVCPKDDFPLPVTELMMDNTSSYEMFSFMDGATYQRAMTVIFDDLLHKIVECYVDDLVVKTVNKANHFEDLKTVFTKLRKYNVKMNPLKCAFGVYSGKFLGFIVRHRGIEIDPAKIKAIIELPPPKNLKQLRSSQGRLAYIRRFISNLSGKIKPFSKLVKKDAPFIWDDDCQTAFEDIKKYLLSPPVLAAPIHGRPLILYTAALEGSLGALLAQNNEEGKENALYYLSRMLVGAENSYSPIEKHCLALIFAIKKLRHYMLEHKIHLISRVDPLKFLMTRPVLTGRLAKWAVILLEFDITYVPQKAIKGQALADFLAAYPIPDDSPLIFDLPDEHIMFTEEDQPYWKLYFDGASSIQPAFSPNISKIKARIGLIFVTPEGGILRYSLALSEPRTNNEAEYEALVAGLEIAIQLNIQKLHIYGDSQLIINQVEGEFKVHKPELVEYQIKVKYLMKKIPCIKIEKVSRAINGKADALARLAKELADPTMDEVQIIIRNRKILSPTDLNQEKDTKEAEVANINIEDDWREPFIDSLKYNKLPEEKSRQAQIKKRAMRYVFVNNQLYRRSFDQLWLKCLSPNEIKQVMHEVHSGVCGAHQSGPKMRLKIKHLGYYWPTMIQDCMMYARKCHQCQIHGNIIHQHPNPLHPTIASWPFDMWETDVIGPINPPSSRGHKFILAATDYFSRWVEAIPLREVKADDVVKFFRENILYRFGVPRRIISDNGTAFKSFKVNRFATQHKIDWRYSSIYNARANGLAEVFNKTLIKLLKKIISKNQKEWHMRIIEALWAYRTTYRTPTQATPYSLVFGTEAVLPLEVELPSLRIAVQYELTNEENALLRLDELDTLDEVRLTAQQNLELYQAQMASAYNKLTRYRTFNVGELVLALRRPIIINKHAGKKFDPNWEGRYVVEKAYEGGAY</sequence>
<dbReference type="InterPro" id="IPR001584">
    <property type="entry name" value="Integrase_cat-core"/>
</dbReference>
<dbReference type="GeneID" id="109704838"/>
<dbReference type="GO" id="GO:0015074">
    <property type="term" value="P:DNA integration"/>
    <property type="evidence" value="ECO:0007669"/>
    <property type="project" value="InterPro"/>
</dbReference>
<dbReference type="Pfam" id="PF17919">
    <property type="entry name" value="RT_RNaseH_2"/>
    <property type="match status" value="1"/>
</dbReference>
<dbReference type="InterPro" id="IPR036397">
    <property type="entry name" value="RNaseH_sf"/>
</dbReference>
<dbReference type="CDD" id="cd09274">
    <property type="entry name" value="RNase_HI_RT_Ty3"/>
    <property type="match status" value="1"/>
</dbReference>
<reference evidence="3" key="1">
    <citation type="journal article" date="2015" name="Nat. Genet.">
        <title>The pineapple genome and the evolution of CAM photosynthesis.</title>
        <authorList>
            <person name="Ming R."/>
            <person name="VanBuren R."/>
            <person name="Wai C.M."/>
            <person name="Tang H."/>
            <person name="Schatz M.C."/>
            <person name="Bowers J.E."/>
            <person name="Lyons E."/>
            <person name="Wang M.L."/>
            <person name="Chen J."/>
            <person name="Biggers E."/>
            <person name="Zhang J."/>
            <person name="Huang L."/>
            <person name="Zhang L."/>
            <person name="Miao W."/>
            <person name="Zhang J."/>
            <person name="Ye Z."/>
            <person name="Miao C."/>
            <person name="Lin Z."/>
            <person name="Wang H."/>
            <person name="Zhou H."/>
            <person name="Yim W.C."/>
            <person name="Priest H.D."/>
            <person name="Zheng C."/>
            <person name="Woodhouse M."/>
            <person name="Edger P.P."/>
            <person name="Guyot R."/>
            <person name="Guo H.B."/>
            <person name="Guo H."/>
            <person name="Zheng G."/>
            <person name="Singh R."/>
            <person name="Sharma A."/>
            <person name="Min X."/>
            <person name="Zheng Y."/>
            <person name="Lee H."/>
            <person name="Gurtowski J."/>
            <person name="Sedlazeck F.J."/>
            <person name="Harkess A."/>
            <person name="McKain M.R."/>
            <person name="Liao Z."/>
            <person name="Fang J."/>
            <person name="Liu J."/>
            <person name="Zhang X."/>
            <person name="Zhang Q."/>
            <person name="Hu W."/>
            <person name="Qin Y."/>
            <person name="Wang K."/>
            <person name="Chen L.Y."/>
            <person name="Shirley N."/>
            <person name="Lin Y.R."/>
            <person name="Liu L.Y."/>
            <person name="Hernandez A.G."/>
            <person name="Wright C.L."/>
            <person name="Bulone V."/>
            <person name="Tuskan G.A."/>
            <person name="Heath K."/>
            <person name="Zee F."/>
            <person name="Moore P.H."/>
            <person name="Sunkar R."/>
            <person name="Leebens-Mack J.H."/>
            <person name="Mockler T."/>
            <person name="Bennetzen J.L."/>
            <person name="Freeling M."/>
            <person name="Sankoff D."/>
            <person name="Paterson A.H."/>
            <person name="Zhu X."/>
            <person name="Yang X."/>
            <person name="Smith J.A."/>
            <person name="Cushman J.C."/>
            <person name="Paull R.E."/>
            <person name="Yu Q."/>
        </authorList>
    </citation>
    <scope>NUCLEOTIDE SEQUENCE [LARGE SCALE GENOMIC DNA]</scope>
    <source>
        <strain evidence="3">cv. F153</strain>
    </source>
</reference>
<dbReference type="SUPFAM" id="SSF53098">
    <property type="entry name" value="Ribonuclease H-like"/>
    <property type="match status" value="2"/>
</dbReference>
<dbReference type="Pfam" id="PF13456">
    <property type="entry name" value="RVT_3"/>
    <property type="match status" value="1"/>
</dbReference>
<dbReference type="PANTHER" id="PTHR48475:SF1">
    <property type="entry name" value="RNASE H TYPE-1 DOMAIN-CONTAINING PROTEIN"/>
    <property type="match status" value="1"/>
</dbReference>
<evidence type="ECO:0000313" key="3">
    <source>
        <dbReference type="Proteomes" id="UP000515123"/>
    </source>
</evidence>
<dbReference type="InterPro" id="IPR000477">
    <property type="entry name" value="RT_dom"/>
</dbReference>
<feature type="domain" description="Integrase catalytic" evidence="2">
    <location>
        <begin position="916"/>
        <end position="1076"/>
    </location>
</feature>
<proteinExistence type="predicted"/>
<protein>
    <submittedName>
        <fullName evidence="4">Uncharacterized protein LOC109704838</fullName>
    </submittedName>
</protein>
<dbReference type="InterPro" id="IPR043502">
    <property type="entry name" value="DNA/RNA_pol_sf"/>
</dbReference>
<evidence type="ECO:0000313" key="4">
    <source>
        <dbReference type="RefSeq" id="XP_020081213.1"/>
    </source>
</evidence>
<dbReference type="PROSITE" id="PS50994">
    <property type="entry name" value="INTEGRASE"/>
    <property type="match status" value="1"/>
</dbReference>
<evidence type="ECO:0000259" key="1">
    <source>
        <dbReference type="PROSITE" id="PS50879"/>
    </source>
</evidence>
<organism evidence="3 4">
    <name type="scientific">Ananas comosus</name>
    <name type="common">Pineapple</name>
    <name type="synonym">Ananas ananas</name>
    <dbReference type="NCBI Taxonomy" id="4615"/>
    <lineage>
        <taxon>Eukaryota</taxon>
        <taxon>Viridiplantae</taxon>
        <taxon>Streptophyta</taxon>
        <taxon>Embryophyta</taxon>
        <taxon>Tracheophyta</taxon>
        <taxon>Spermatophyta</taxon>
        <taxon>Magnoliopsida</taxon>
        <taxon>Liliopsida</taxon>
        <taxon>Poales</taxon>
        <taxon>Bromeliaceae</taxon>
        <taxon>Bromelioideae</taxon>
        <taxon>Ananas</taxon>
    </lineage>
</organism>
<dbReference type="PROSITE" id="PS50879">
    <property type="entry name" value="RNASE_H_1"/>
    <property type="match status" value="1"/>
</dbReference>
<name>A0A6P5EI41_ANACO</name>
<dbReference type="OrthoDB" id="782197at2759"/>
<dbReference type="CDD" id="cd09279">
    <property type="entry name" value="RNase_HI_like"/>
    <property type="match status" value="1"/>
</dbReference>
<dbReference type="InterPro" id="IPR043128">
    <property type="entry name" value="Rev_trsase/Diguanyl_cyclase"/>
</dbReference>